<dbReference type="InterPro" id="IPR036812">
    <property type="entry name" value="NAD(P)_OxRdtase_dom_sf"/>
</dbReference>
<dbReference type="PANTHER" id="PTHR43312:SF1">
    <property type="entry name" value="NADP-DEPENDENT OXIDOREDUCTASE DOMAIN-CONTAINING PROTEIN"/>
    <property type="match status" value="1"/>
</dbReference>
<evidence type="ECO:0000313" key="3">
    <source>
        <dbReference type="Proteomes" id="UP000064967"/>
    </source>
</evidence>
<accession>A0A0K1Q4A1</accession>
<gene>
    <name evidence="2" type="ORF">AKJ09_07227</name>
</gene>
<dbReference type="PANTHER" id="PTHR43312">
    <property type="entry name" value="D-THREO-ALDOSE 1-DEHYDROGENASE"/>
    <property type="match status" value="1"/>
</dbReference>
<feature type="domain" description="NADP-dependent oxidoreductase" evidence="1">
    <location>
        <begin position="35"/>
        <end position="215"/>
    </location>
</feature>
<sequence length="295" mass="31896">MRFTPQRALGKTGFVASTLGIGDLADAALGIEACATVLQRALDVGLNVVDTAPAYEDGLSERVVGRALVGRREGVFVVDKVDHLDRPVCEQMKGSLERLGFTPDAFVFHGVSRMEDWTSLVSPGGGFEQLEAERRAGHCRFRGVSSHHPDVVREAILSGLCDLVMFAIGPHVDRRYTDELLPLAKERGVGTIGFKTFGAGKLVARTTGYGRPIPDDVDVETLAPLLTIDDCVRTTLTLDPDVALLGLSTPEEQDAAFAAAERFVPFGLEELADVRRRAAEAVRNKGAIWWDPSTP</sequence>
<proteinExistence type="predicted"/>
<dbReference type="RefSeq" id="WP_146651834.1">
    <property type="nucleotide sequence ID" value="NZ_CP012333.1"/>
</dbReference>
<dbReference type="EMBL" id="CP012333">
    <property type="protein sequence ID" value="AKV00564.1"/>
    <property type="molecule type" value="Genomic_DNA"/>
</dbReference>
<dbReference type="Pfam" id="PF00248">
    <property type="entry name" value="Aldo_ket_red"/>
    <property type="match status" value="1"/>
</dbReference>
<evidence type="ECO:0000259" key="1">
    <source>
        <dbReference type="Pfam" id="PF00248"/>
    </source>
</evidence>
<name>A0A0K1Q4A1_9BACT</name>
<reference evidence="2 3" key="1">
    <citation type="submission" date="2015-08" db="EMBL/GenBank/DDBJ databases">
        <authorList>
            <person name="Babu N.S."/>
            <person name="Beckwith C.J."/>
            <person name="Beseler K.G."/>
            <person name="Brison A."/>
            <person name="Carone J.V."/>
            <person name="Caskin T.P."/>
            <person name="Diamond M."/>
            <person name="Durham M.E."/>
            <person name="Foxe J.M."/>
            <person name="Go M."/>
            <person name="Henderson B.A."/>
            <person name="Jones I.B."/>
            <person name="McGettigan J.A."/>
            <person name="Micheletti S.J."/>
            <person name="Nasrallah M.E."/>
            <person name="Ortiz D."/>
            <person name="Piller C.R."/>
            <person name="Privatt S.R."/>
            <person name="Schneider S.L."/>
            <person name="Sharp S."/>
            <person name="Smith T.C."/>
            <person name="Stanton J.D."/>
            <person name="Ullery H.E."/>
            <person name="Wilson R.J."/>
            <person name="Serrano M.G."/>
            <person name="Buck G."/>
            <person name="Lee V."/>
            <person name="Wang Y."/>
            <person name="Carvalho R."/>
            <person name="Voegtly L."/>
            <person name="Shi R."/>
            <person name="Duckworth R."/>
            <person name="Johnson A."/>
            <person name="Loviza R."/>
            <person name="Walstead R."/>
            <person name="Shah Z."/>
            <person name="Kiflezghi M."/>
            <person name="Wade K."/>
            <person name="Ball S.L."/>
            <person name="Bradley K.W."/>
            <person name="Asai D.J."/>
            <person name="Bowman C.A."/>
            <person name="Russell D.A."/>
            <person name="Pope W.H."/>
            <person name="Jacobs-Sera D."/>
            <person name="Hendrix R.W."/>
            <person name="Hatfull G.F."/>
        </authorList>
    </citation>
    <scope>NUCLEOTIDE SEQUENCE [LARGE SCALE GENOMIC DNA]</scope>
    <source>
        <strain evidence="2 3">DSM 27648</strain>
    </source>
</reference>
<dbReference type="InterPro" id="IPR023210">
    <property type="entry name" value="NADP_OxRdtase_dom"/>
</dbReference>
<dbReference type="InterPro" id="IPR053135">
    <property type="entry name" value="AKR2_Oxidoreductase"/>
</dbReference>
<evidence type="ECO:0000313" key="2">
    <source>
        <dbReference type="EMBL" id="AKV00564.1"/>
    </source>
</evidence>
<dbReference type="SUPFAM" id="SSF51430">
    <property type="entry name" value="NAD(P)-linked oxidoreductase"/>
    <property type="match status" value="1"/>
</dbReference>
<dbReference type="PATRIC" id="fig|1391654.3.peg.7340"/>
<dbReference type="OrthoDB" id="9773828at2"/>
<dbReference type="STRING" id="1391654.AKJ09_07227"/>
<dbReference type="AlphaFoldDB" id="A0A0K1Q4A1"/>
<dbReference type="Proteomes" id="UP000064967">
    <property type="component" value="Chromosome"/>
</dbReference>
<dbReference type="Gene3D" id="3.20.20.100">
    <property type="entry name" value="NADP-dependent oxidoreductase domain"/>
    <property type="match status" value="1"/>
</dbReference>
<protein>
    <submittedName>
        <fullName evidence="2">L-fuco-beta-pyranose dehydrogenase</fullName>
    </submittedName>
</protein>
<dbReference type="KEGG" id="llu:AKJ09_07227"/>
<organism evidence="2 3">
    <name type="scientific">Labilithrix luteola</name>
    <dbReference type="NCBI Taxonomy" id="1391654"/>
    <lineage>
        <taxon>Bacteria</taxon>
        <taxon>Pseudomonadati</taxon>
        <taxon>Myxococcota</taxon>
        <taxon>Polyangia</taxon>
        <taxon>Polyangiales</taxon>
        <taxon>Labilitrichaceae</taxon>
        <taxon>Labilithrix</taxon>
    </lineage>
</organism>
<keyword evidence="3" id="KW-1185">Reference proteome</keyword>